<name>A0A9P8Y0T1_9PEZI</name>
<dbReference type="Gene3D" id="1.20.1250.20">
    <property type="entry name" value="MFS general substrate transporter like domains"/>
    <property type="match status" value="1"/>
</dbReference>
<feature type="transmembrane region" description="Helical" evidence="8">
    <location>
        <begin position="142"/>
        <end position="162"/>
    </location>
</feature>
<accession>A0A9P8Y0T1</accession>
<proteinExistence type="inferred from homology"/>
<evidence type="ECO:0000256" key="3">
    <source>
        <dbReference type="ARBA" id="ARBA00022448"/>
    </source>
</evidence>
<dbReference type="Proteomes" id="UP000756346">
    <property type="component" value="Unassembled WGS sequence"/>
</dbReference>
<dbReference type="Pfam" id="PF00083">
    <property type="entry name" value="Sugar_tr"/>
    <property type="match status" value="1"/>
</dbReference>
<feature type="transmembrane region" description="Helical" evidence="8">
    <location>
        <begin position="45"/>
        <end position="65"/>
    </location>
</feature>
<evidence type="ECO:0000256" key="5">
    <source>
        <dbReference type="ARBA" id="ARBA00022989"/>
    </source>
</evidence>
<dbReference type="RefSeq" id="XP_046009637.1">
    <property type="nucleotide sequence ID" value="XM_046154861.1"/>
</dbReference>
<feature type="transmembrane region" description="Helical" evidence="8">
    <location>
        <begin position="356"/>
        <end position="374"/>
    </location>
</feature>
<feature type="transmembrane region" description="Helical" evidence="8">
    <location>
        <begin position="77"/>
        <end position="95"/>
    </location>
</feature>
<dbReference type="EMBL" id="JAGTJQ010000008">
    <property type="protein sequence ID" value="KAH7026420.1"/>
    <property type="molecule type" value="Genomic_DNA"/>
</dbReference>
<evidence type="ECO:0000256" key="1">
    <source>
        <dbReference type="ARBA" id="ARBA00004141"/>
    </source>
</evidence>
<evidence type="ECO:0000256" key="7">
    <source>
        <dbReference type="RuleBase" id="RU003346"/>
    </source>
</evidence>
<dbReference type="GeneID" id="70184407"/>
<dbReference type="InterPro" id="IPR036259">
    <property type="entry name" value="MFS_trans_sf"/>
</dbReference>
<dbReference type="PANTHER" id="PTHR48022">
    <property type="entry name" value="PLASTIDIC GLUCOSE TRANSPORTER 4"/>
    <property type="match status" value="1"/>
</dbReference>
<dbReference type="InterPro" id="IPR005829">
    <property type="entry name" value="Sugar_transporter_CS"/>
</dbReference>
<dbReference type="GO" id="GO:0016020">
    <property type="term" value="C:membrane"/>
    <property type="evidence" value="ECO:0007669"/>
    <property type="project" value="UniProtKB-SubCell"/>
</dbReference>
<keyword evidence="5 8" id="KW-1133">Transmembrane helix</keyword>
<dbReference type="FunFam" id="1.20.1250.20:FF:000090">
    <property type="entry name" value="MFS sugar transporter, putative"/>
    <property type="match status" value="1"/>
</dbReference>
<dbReference type="GO" id="GO:0005351">
    <property type="term" value="F:carbohydrate:proton symporter activity"/>
    <property type="evidence" value="ECO:0007669"/>
    <property type="project" value="TreeGrafter"/>
</dbReference>
<dbReference type="AlphaFoldDB" id="A0A9P8Y0T1"/>
<evidence type="ECO:0000256" key="6">
    <source>
        <dbReference type="ARBA" id="ARBA00023136"/>
    </source>
</evidence>
<keyword evidence="3 7" id="KW-0813">Transport</keyword>
<feature type="transmembrane region" description="Helical" evidence="8">
    <location>
        <begin position="12"/>
        <end position="33"/>
    </location>
</feature>
<comment type="caution">
    <text evidence="10">The sequence shown here is derived from an EMBL/GenBank/DDBJ whole genome shotgun (WGS) entry which is preliminary data.</text>
</comment>
<reference evidence="10" key="1">
    <citation type="journal article" date="2021" name="Nat. Commun.">
        <title>Genetic determinants of endophytism in the Arabidopsis root mycobiome.</title>
        <authorList>
            <person name="Mesny F."/>
            <person name="Miyauchi S."/>
            <person name="Thiergart T."/>
            <person name="Pickel B."/>
            <person name="Atanasova L."/>
            <person name="Karlsson M."/>
            <person name="Huettel B."/>
            <person name="Barry K.W."/>
            <person name="Haridas S."/>
            <person name="Chen C."/>
            <person name="Bauer D."/>
            <person name="Andreopoulos W."/>
            <person name="Pangilinan J."/>
            <person name="LaButti K."/>
            <person name="Riley R."/>
            <person name="Lipzen A."/>
            <person name="Clum A."/>
            <person name="Drula E."/>
            <person name="Henrissat B."/>
            <person name="Kohler A."/>
            <person name="Grigoriev I.V."/>
            <person name="Martin F.M."/>
            <person name="Hacquard S."/>
        </authorList>
    </citation>
    <scope>NUCLEOTIDE SEQUENCE</scope>
    <source>
        <strain evidence="10">MPI-CAGE-CH-0230</strain>
    </source>
</reference>
<comment type="similarity">
    <text evidence="2 7">Belongs to the major facilitator superfamily. Sugar transporter (TC 2.A.1.1) family.</text>
</comment>
<comment type="subcellular location">
    <subcellularLocation>
        <location evidence="1">Membrane</location>
        <topology evidence="1">Multi-pass membrane protein</topology>
    </subcellularLocation>
</comment>
<evidence type="ECO:0000256" key="2">
    <source>
        <dbReference type="ARBA" id="ARBA00010992"/>
    </source>
</evidence>
<dbReference type="PANTHER" id="PTHR48022:SF37">
    <property type="entry name" value="MAJOR FACILITATOR SUPERFAMILY (MFS) PROFILE DOMAIN-CONTAINING PROTEIN-RELATED"/>
    <property type="match status" value="1"/>
</dbReference>
<organism evidence="10 11">
    <name type="scientific">Microdochium trichocladiopsis</name>
    <dbReference type="NCBI Taxonomy" id="1682393"/>
    <lineage>
        <taxon>Eukaryota</taxon>
        <taxon>Fungi</taxon>
        <taxon>Dikarya</taxon>
        <taxon>Ascomycota</taxon>
        <taxon>Pezizomycotina</taxon>
        <taxon>Sordariomycetes</taxon>
        <taxon>Xylariomycetidae</taxon>
        <taxon>Xylariales</taxon>
        <taxon>Microdochiaceae</taxon>
        <taxon>Microdochium</taxon>
    </lineage>
</organism>
<evidence type="ECO:0000256" key="8">
    <source>
        <dbReference type="SAM" id="Phobius"/>
    </source>
</evidence>
<dbReference type="InterPro" id="IPR005828">
    <property type="entry name" value="MFS_sugar_transport-like"/>
</dbReference>
<dbReference type="PROSITE" id="PS00217">
    <property type="entry name" value="SUGAR_TRANSPORT_2"/>
    <property type="match status" value="1"/>
</dbReference>
<dbReference type="InterPro" id="IPR050360">
    <property type="entry name" value="MFS_Sugar_Transporters"/>
</dbReference>
<keyword evidence="6 8" id="KW-0472">Membrane</keyword>
<evidence type="ECO:0000313" key="10">
    <source>
        <dbReference type="EMBL" id="KAH7026420.1"/>
    </source>
</evidence>
<dbReference type="SUPFAM" id="SSF103473">
    <property type="entry name" value="MFS general substrate transporter"/>
    <property type="match status" value="1"/>
</dbReference>
<feature type="transmembrane region" description="Helical" evidence="8">
    <location>
        <begin position="168"/>
        <end position="189"/>
    </location>
</feature>
<evidence type="ECO:0000313" key="11">
    <source>
        <dbReference type="Proteomes" id="UP000756346"/>
    </source>
</evidence>
<dbReference type="InterPro" id="IPR003663">
    <property type="entry name" value="Sugar/inositol_transpt"/>
</dbReference>
<dbReference type="OrthoDB" id="6612291at2759"/>
<dbReference type="NCBIfam" id="TIGR00879">
    <property type="entry name" value="SP"/>
    <property type="match status" value="1"/>
</dbReference>
<evidence type="ECO:0000256" key="4">
    <source>
        <dbReference type="ARBA" id="ARBA00022692"/>
    </source>
</evidence>
<feature type="transmembrane region" description="Helical" evidence="8">
    <location>
        <begin position="323"/>
        <end position="344"/>
    </location>
</feature>
<sequence length="503" mass="54788">MEPKTYQFLVGIFASLGSALFGYDLGVIAGVIGSDSYINQFQPEAPQNGGVVATFTAGAFVGAGLAGPSGDKFGRRLTIMAGAIIFLVGGALQTAAQTLNYLYAGRLIAGVGVGFLTMIIPVYQSEIVHPSIRGRVTGLQQFMLGIGALIAGWTTYGTHIGLSDSAQWRVPLGIQMLPAAILAPLILLFPESPRWLLDHDRAEEGLRALARLHARGDTSDAWVQAEYAQIQEAITFEHDHEAKSYKELFVNKSSFRRLLIACALQAATQMTGVSAIQYFSPTIFKQIGINTDDTLKYQAISSVLALIAQATCMATIDKFGRRWVVINGMLFNGLMFLIATILLAKFPPETNSAGTAGWGFIIVTWLYNISFSYATGPLSWIVPAEIFDTHTRSKGVSIATMTSFAFNTMIGQVTDIAMKAVGWRFFILFIVCNFTNALFFFLVLPETKKLPLEEMNYLFTNAPWLVPGTDKASYSAGLAADIERRAAEVREKREPTADVSHIN</sequence>
<feature type="transmembrane region" description="Helical" evidence="8">
    <location>
        <begin position="395"/>
        <end position="413"/>
    </location>
</feature>
<keyword evidence="4 8" id="KW-0812">Transmembrane</keyword>
<dbReference type="InterPro" id="IPR020846">
    <property type="entry name" value="MFS_dom"/>
</dbReference>
<feature type="transmembrane region" description="Helical" evidence="8">
    <location>
        <begin position="425"/>
        <end position="444"/>
    </location>
</feature>
<dbReference type="PROSITE" id="PS50850">
    <property type="entry name" value="MFS"/>
    <property type="match status" value="1"/>
</dbReference>
<feature type="transmembrane region" description="Helical" evidence="8">
    <location>
        <begin position="101"/>
        <end position="122"/>
    </location>
</feature>
<dbReference type="PRINTS" id="PR00171">
    <property type="entry name" value="SUGRTRNSPORT"/>
</dbReference>
<evidence type="ECO:0000259" key="9">
    <source>
        <dbReference type="PROSITE" id="PS50850"/>
    </source>
</evidence>
<feature type="domain" description="Major facilitator superfamily (MFS) profile" evidence="9">
    <location>
        <begin position="10"/>
        <end position="448"/>
    </location>
</feature>
<protein>
    <submittedName>
        <fullName evidence="10">General substrate transporter</fullName>
    </submittedName>
</protein>
<gene>
    <name evidence="10" type="ORF">B0I36DRAFT_330634</name>
</gene>
<keyword evidence="11" id="KW-1185">Reference proteome</keyword>